<dbReference type="Proteomes" id="UP000016608">
    <property type="component" value="Unassembled WGS sequence"/>
</dbReference>
<evidence type="ECO:0000313" key="2">
    <source>
        <dbReference type="Proteomes" id="UP000016608"/>
    </source>
</evidence>
<comment type="caution">
    <text evidence="1">The sequence shown here is derived from an EMBL/GenBank/DDBJ whole genome shotgun (WGS) entry which is preliminary data.</text>
</comment>
<accession>U2PZE1</accession>
<dbReference type="AlphaFoldDB" id="U2PZE1"/>
<proteinExistence type="predicted"/>
<keyword evidence="2" id="KW-1185">Reference proteome</keyword>
<reference evidence="1 2" key="1">
    <citation type="submission" date="2013-06" db="EMBL/GenBank/DDBJ databases">
        <authorList>
            <person name="Weinstock G."/>
            <person name="Sodergren E."/>
            <person name="Lobos E.A."/>
            <person name="Fulton L."/>
            <person name="Fulton R."/>
            <person name="Courtney L."/>
            <person name="Fronick C."/>
            <person name="O'Laughlin M."/>
            <person name="Godfrey J."/>
            <person name="Wilson R.M."/>
            <person name="Miner T."/>
            <person name="Farmer C."/>
            <person name="Delehaunty K."/>
            <person name="Cordes M."/>
            <person name="Minx P."/>
            <person name="Tomlinson C."/>
            <person name="Chen J."/>
            <person name="Wollam A."/>
            <person name="Pepin K.H."/>
            <person name="Bhonagiri V."/>
            <person name="Zhang X."/>
            <person name="Warren W."/>
            <person name="Mitreva M."/>
            <person name="Mardis E.R."/>
            <person name="Wilson R.K."/>
        </authorList>
    </citation>
    <scope>NUCLEOTIDE SEQUENCE [LARGE SCALE GENOMIC DNA]</scope>
    <source>
        <strain evidence="1 2">ATCC 29099</strain>
    </source>
</reference>
<protein>
    <submittedName>
        <fullName evidence="1">Uncharacterized protein</fullName>
    </submittedName>
</protein>
<gene>
    <name evidence="1" type="ORF">HMPREF0373_01138</name>
</gene>
<sequence length="39" mass="4851">MRKSKKKRVYKRKVEKIHTYIRNHLVAIQVQKNYYMTIG</sequence>
<dbReference type="HOGENOM" id="CLU_3309992_0_0_9"/>
<evidence type="ECO:0000313" key="1">
    <source>
        <dbReference type="EMBL" id="ERK49441.1"/>
    </source>
</evidence>
<dbReference type="EMBL" id="AWVJ01000069">
    <property type="protein sequence ID" value="ERK49441.1"/>
    <property type="molecule type" value="Genomic_DNA"/>
</dbReference>
<organism evidence="1 2">
    <name type="scientific">Eubacterium ramulus ATCC 29099</name>
    <dbReference type="NCBI Taxonomy" id="1256908"/>
    <lineage>
        <taxon>Bacteria</taxon>
        <taxon>Bacillati</taxon>
        <taxon>Bacillota</taxon>
        <taxon>Clostridia</taxon>
        <taxon>Eubacteriales</taxon>
        <taxon>Eubacteriaceae</taxon>
        <taxon>Eubacterium</taxon>
    </lineage>
</organism>
<name>U2PZE1_EUBRA</name>